<dbReference type="InterPro" id="IPR007315">
    <property type="entry name" value="PIG-V/Gpi18"/>
</dbReference>
<dbReference type="HOGENOM" id="CLU_036370_0_1_11"/>
<dbReference type="PANTHER" id="PTHR12468:SF2">
    <property type="entry name" value="GPI MANNOSYLTRANSFERASE 2"/>
    <property type="match status" value="1"/>
</dbReference>
<dbReference type="GO" id="GO:0000009">
    <property type="term" value="F:alpha-1,6-mannosyltransferase activity"/>
    <property type="evidence" value="ECO:0007669"/>
    <property type="project" value="InterPro"/>
</dbReference>
<evidence type="ECO:0000256" key="1">
    <source>
        <dbReference type="ARBA" id="ARBA00004477"/>
    </source>
</evidence>
<dbReference type="eggNOG" id="COG5542">
    <property type="taxonomic scope" value="Bacteria"/>
</dbReference>
<keyword evidence="9 10" id="KW-0472">Membrane</keyword>
<evidence type="ECO:0000256" key="8">
    <source>
        <dbReference type="ARBA" id="ARBA00022989"/>
    </source>
</evidence>
<dbReference type="GO" id="GO:0006506">
    <property type="term" value="P:GPI anchor biosynthetic process"/>
    <property type="evidence" value="ECO:0007669"/>
    <property type="project" value="UniProtKB-UniPathway"/>
</dbReference>
<keyword evidence="4" id="KW-0328">Glycosyltransferase</keyword>
<keyword evidence="5" id="KW-0808">Transferase</keyword>
<evidence type="ECO:0000256" key="6">
    <source>
        <dbReference type="ARBA" id="ARBA00022692"/>
    </source>
</evidence>
<protein>
    <recommendedName>
        <fullName evidence="13">Integral membrane protein</fullName>
    </recommendedName>
</protein>
<evidence type="ECO:0000256" key="4">
    <source>
        <dbReference type="ARBA" id="ARBA00022676"/>
    </source>
</evidence>
<name>F8K0W6_STREN</name>
<dbReference type="Pfam" id="PF04188">
    <property type="entry name" value="Mannosyl_trans2"/>
    <property type="match status" value="1"/>
</dbReference>
<evidence type="ECO:0008006" key="13">
    <source>
        <dbReference type="Google" id="ProtNLM"/>
    </source>
</evidence>
<keyword evidence="8 10" id="KW-1133">Transmembrane helix</keyword>
<dbReference type="RefSeq" id="WP_014142019.1">
    <property type="nucleotide sequence ID" value="NC_016111.1"/>
</dbReference>
<dbReference type="GO" id="GO:0004376">
    <property type="term" value="F:GPI mannosyltransferase activity"/>
    <property type="evidence" value="ECO:0007669"/>
    <property type="project" value="InterPro"/>
</dbReference>
<comment type="subcellular location">
    <subcellularLocation>
        <location evidence="1">Endoplasmic reticulum membrane</location>
        <topology evidence="1">Multi-pass membrane protein</topology>
    </subcellularLocation>
</comment>
<dbReference type="UniPathway" id="UPA00196"/>
<organism evidence="11 12">
    <name type="scientific">Streptantibioticus cattleyicolor (strain ATCC 35852 / DSM 46488 / JCM 4925 / NBRC 14057 / NRRL 8057)</name>
    <name type="common">Streptomyces cattleya</name>
    <dbReference type="NCBI Taxonomy" id="1003195"/>
    <lineage>
        <taxon>Bacteria</taxon>
        <taxon>Bacillati</taxon>
        <taxon>Actinomycetota</taxon>
        <taxon>Actinomycetes</taxon>
        <taxon>Kitasatosporales</taxon>
        <taxon>Streptomycetaceae</taxon>
        <taxon>Streptantibioticus</taxon>
    </lineage>
</organism>
<feature type="transmembrane region" description="Helical" evidence="10">
    <location>
        <begin position="305"/>
        <end position="323"/>
    </location>
</feature>
<dbReference type="KEGG" id="sct:SCAT_1261"/>
<dbReference type="Proteomes" id="UP000007842">
    <property type="component" value="Chromosome"/>
</dbReference>
<dbReference type="KEGG" id="scy:SCATT_12600"/>
<dbReference type="AlphaFoldDB" id="F8K0W6"/>
<dbReference type="PANTHER" id="PTHR12468">
    <property type="entry name" value="GPI MANNOSYLTRANSFERASE 2"/>
    <property type="match status" value="1"/>
</dbReference>
<dbReference type="OrthoDB" id="151635at2"/>
<accession>F8K0W6</accession>
<keyword evidence="6 10" id="KW-0812">Transmembrane</keyword>
<feature type="transmembrane region" description="Helical" evidence="10">
    <location>
        <begin position="277"/>
        <end position="298"/>
    </location>
</feature>
<reference evidence="12" key="1">
    <citation type="submission" date="2011-12" db="EMBL/GenBank/DDBJ databases">
        <title>Complete genome sequence of Streptomyces cattleya strain DSM 46488.</title>
        <authorList>
            <person name="Ou H.-Y."/>
            <person name="Li P."/>
            <person name="Zhao C."/>
            <person name="O'Hagan D."/>
            <person name="Deng Z."/>
        </authorList>
    </citation>
    <scope>NUCLEOTIDE SEQUENCE [LARGE SCALE GENOMIC DNA]</scope>
    <source>
        <strain evidence="12">ATCC 35852 / DSM 46488 / JCM 4925 / NBRC 14057 / NRRL 8057</strain>
    </source>
</reference>
<feature type="transmembrane region" description="Helical" evidence="10">
    <location>
        <begin position="108"/>
        <end position="126"/>
    </location>
</feature>
<evidence type="ECO:0000256" key="9">
    <source>
        <dbReference type="ARBA" id="ARBA00023136"/>
    </source>
</evidence>
<feature type="transmembrane region" description="Helical" evidence="10">
    <location>
        <begin position="356"/>
        <end position="377"/>
    </location>
</feature>
<dbReference type="GO" id="GO:0016020">
    <property type="term" value="C:membrane"/>
    <property type="evidence" value="ECO:0007669"/>
    <property type="project" value="GOC"/>
</dbReference>
<evidence type="ECO:0000256" key="10">
    <source>
        <dbReference type="SAM" id="Phobius"/>
    </source>
</evidence>
<gene>
    <name evidence="11" type="ordered locus">SCATT_12600</name>
</gene>
<evidence type="ECO:0000256" key="2">
    <source>
        <dbReference type="ARBA" id="ARBA00004687"/>
    </source>
</evidence>
<sequence>MTISSVKVRRAAVAAGPPLLVWGAAAALQLLMLAWLHTRPDDWLRAALTPWDNQFYVQIAEHGYPHALSYDEHGALAGSPLAFFPLYPAVIAVVAGVTGADGADASVVAAWLASAAAAVVVHRLGLRLYGPRAALALVVLVFTQPMAVTLWIGYSESLFLLLAAGCLLAAHREAWLTAGALALLAGLTRSTGAAVAVALAVAAVAATRRRRRVEWRAVAGPVVGALGVPGYLAWVGWRTGRPDAWFAIQRAGWQTAWDWGAATWRFLADTLRRGHDWVPMVTAVLLVALAAAVVTALLRGTWPPLAVYGVLILVLTVGQTNYYHSKPRLLVPALLTLVPVAAACARPPWRTKVPALVALALFGTWFGAYMLTDWIYAI</sequence>
<evidence type="ECO:0000256" key="3">
    <source>
        <dbReference type="ARBA" id="ARBA00022502"/>
    </source>
</evidence>
<feature type="transmembrane region" description="Helical" evidence="10">
    <location>
        <begin position="174"/>
        <end position="205"/>
    </location>
</feature>
<keyword evidence="7" id="KW-0256">Endoplasmic reticulum</keyword>
<feature type="transmembrane region" description="Helical" evidence="10">
    <location>
        <begin position="12"/>
        <end position="36"/>
    </location>
</feature>
<dbReference type="STRING" id="1003195.SCATT_12600"/>
<evidence type="ECO:0000313" key="12">
    <source>
        <dbReference type="Proteomes" id="UP000007842"/>
    </source>
</evidence>
<comment type="pathway">
    <text evidence="2">Glycolipid biosynthesis; glycosylphosphatidylinositol-anchor biosynthesis.</text>
</comment>
<keyword evidence="3" id="KW-0337">GPI-anchor biosynthesis</keyword>
<proteinExistence type="predicted"/>
<dbReference type="PATRIC" id="fig|1003195.11.peg.2847"/>
<keyword evidence="12" id="KW-1185">Reference proteome</keyword>
<evidence type="ECO:0000313" key="11">
    <source>
        <dbReference type="EMBL" id="AEW93631.1"/>
    </source>
</evidence>
<dbReference type="EMBL" id="CP003219">
    <property type="protein sequence ID" value="AEW93631.1"/>
    <property type="molecule type" value="Genomic_DNA"/>
</dbReference>
<accession>G8WTI9</accession>
<evidence type="ECO:0000256" key="7">
    <source>
        <dbReference type="ARBA" id="ARBA00022824"/>
    </source>
</evidence>
<feature type="transmembrane region" description="Helical" evidence="10">
    <location>
        <begin position="133"/>
        <end position="154"/>
    </location>
</feature>
<evidence type="ECO:0000256" key="5">
    <source>
        <dbReference type="ARBA" id="ARBA00022679"/>
    </source>
</evidence>
<feature type="transmembrane region" description="Helical" evidence="10">
    <location>
        <begin position="217"/>
        <end position="237"/>
    </location>
</feature>